<dbReference type="GO" id="GO:0004148">
    <property type="term" value="F:dihydrolipoyl dehydrogenase (NADH) activity"/>
    <property type="evidence" value="ECO:0007669"/>
    <property type="project" value="UniProtKB-EC"/>
</dbReference>
<dbReference type="GO" id="GO:0050660">
    <property type="term" value="F:flavin adenine dinucleotide binding"/>
    <property type="evidence" value="ECO:0007669"/>
    <property type="project" value="InterPro"/>
</dbReference>
<accession>A0A3B0V3M0</accession>
<evidence type="ECO:0000259" key="12">
    <source>
        <dbReference type="Pfam" id="PF07992"/>
    </source>
</evidence>
<proteinExistence type="inferred from homology"/>
<evidence type="ECO:0000256" key="5">
    <source>
        <dbReference type="ARBA" id="ARBA00022630"/>
    </source>
</evidence>
<evidence type="ECO:0000256" key="6">
    <source>
        <dbReference type="ARBA" id="ARBA00022827"/>
    </source>
</evidence>
<feature type="domain" description="FAD/NAD(P)-binding" evidence="12">
    <location>
        <begin position="4"/>
        <end position="325"/>
    </location>
</feature>
<feature type="domain" description="Pyridine nucleotide-disulphide oxidoreductase dimerisation" evidence="11">
    <location>
        <begin position="344"/>
        <end position="452"/>
    </location>
</feature>
<dbReference type="Gene3D" id="3.50.50.60">
    <property type="entry name" value="FAD/NAD(P)-binding domain"/>
    <property type="match status" value="2"/>
</dbReference>
<dbReference type="GO" id="GO:0005737">
    <property type="term" value="C:cytoplasm"/>
    <property type="evidence" value="ECO:0007669"/>
    <property type="project" value="UniProtKB-SubCell"/>
</dbReference>
<evidence type="ECO:0000256" key="3">
    <source>
        <dbReference type="ARBA" id="ARBA00007532"/>
    </source>
</evidence>
<comment type="subcellular location">
    <subcellularLocation>
        <location evidence="2">Cytoplasm</location>
    </subcellularLocation>
</comment>
<dbReference type="PANTHER" id="PTHR22912">
    <property type="entry name" value="DISULFIDE OXIDOREDUCTASE"/>
    <property type="match status" value="1"/>
</dbReference>
<dbReference type="Pfam" id="PF07992">
    <property type="entry name" value="Pyr_redox_2"/>
    <property type="match status" value="1"/>
</dbReference>
<dbReference type="NCBIfam" id="TIGR01350">
    <property type="entry name" value="lipoamide_DH"/>
    <property type="match status" value="1"/>
</dbReference>
<keyword evidence="4" id="KW-0963">Cytoplasm</keyword>
<dbReference type="InterPro" id="IPR023753">
    <property type="entry name" value="FAD/NAD-binding_dom"/>
</dbReference>
<dbReference type="EC" id="1.8.1.4" evidence="13"/>
<dbReference type="InterPro" id="IPR036188">
    <property type="entry name" value="FAD/NAD-bd_sf"/>
</dbReference>
<evidence type="ECO:0000259" key="11">
    <source>
        <dbReference type="Pfam" id="PF02852"/>
    </source>
</evidence>
<comment type="cofactor">
    <cofactor evidence="1">
        <name>FAD</name>
        <dbReference type="ChEBI" id="CHEBI:57692"/>
    </cofactor>
</comment>
<evidence type="ECO:0000256" key="2">
    <source>
        <dbReference type="ARBA" id="ARBA00004496"/>
    </source>
</evidence>
<keyword evidence="10" id="KW-0676">Redox-active center</keyword>
<dbReference type="Pfam" id="PF02852">
    <property type="entry name" value="Pyr_redox_dim"/>
    <property type="match status" value="1"/>
</dbReference>
<evidence type="ECO:0000313" key="13">
    <source>
        <dbReference type="EMBL" id="VAW38125.1"/>
    </source>
</evidence>
<dbReference type="PANTHER" id="PTHR22912:SF217">
    <property type="entry name" value="DIHYDROLIPOYL DEHYDROGENASE"/>
    <property type="match status" value="1"/>
</dbReference>
<dbReference type="AlphaFoldDB" id="A0A3B0V3M0"/>
<dbReference type="SUPFAM" id="SSF51905">
    <property type="entry name" value="FAD/NAD(P)-binding domain"/>
    <property type="match status" value="1"/>
</dbReference>
<keyword evidence="5" id="KW-0285">Flavoprotein</keyword>
<dbReference type="SUPFAM" id="SSF55424">
    <property type="entry name" value="FAD/NAD-linked reductases, dimerisation (C-terminal) domain"/>
    <property type="match status" value="1"/>
</dbReference>
<evidence type="ECO:0000256" key="7">
    <source>
        <dbReference type="ARBA" id="ARBA00023002"/>
    </source>
</evidence>
<keyword evidence="7 13" id="KW-0560">Oxidoreductase</keyword>
<dbReference type="PROSITE" id="PS00076">
    <property type="entry name" value="PYRIDINE_REDOX_1"/>
    <property type="match status" value="1"/>
</dbReference>
<dbReference type="PRINTS" id="PR00368">
    <property type="entry name" value="FADPNR"/>
</dbReference>
<dbReference type="InterPro" id="IPR016156">
    <property type="entry name" value="FAD/NAD-linked_Rdtase_dimer_sf"/>
</dbReference>
<name>A0A3B0V3M0_9ZZZZ</name>
<evidence type="ECO:0000256" key="1">
    <source>
        <dbReference type="ARBA" id="ARBA00001974"/>
    </source>
</evidence>
<keyword evidence="8" id="KW-0520">NAD</keyword>
<evidence type="ECO:0000256" key="10">
    <source>
        <dbReference type="ARBA" id="ARBA00023284"/>
    </source>
</evidence>
<dbReference type="InterPro" id="IPR001100">
    <property type="entry name" value="Pyr_nuc-diS_OxRdtase"/>
</dbReference>
<gene>
    <name evidence="13" type="ORF">MNBD_DELTA02-1229</name>
</gene>
<evidence type="ECO:0000256" key="8">
    <source>
        <dbReference type="ARBA" id="ARBA00023027"/>
    </source>
</evidence>
<dbReference type="PRINTS" id="PR00411">
    <property type="entry name" value="PNDRDTASEI"/>
</dbReference>
<dbReference type="InterPro" id="IPR006258">
    <property type="entry name" value="Lipoamide_DH"/>
</dbReference>
<dbReference type="InterPro" id="IPR050151">
    <property type="entry name" value="Class-I_Pyr_Nuc-Dis_Oxidored"/>
</dbReference>
<dbReference type="Gene3D" id="3.30.390.30">
    <property type="match status" value="1"/>
</dbReference>
<dbReference type="InterPro" id="IPR012999">
    <property type="entry name" value="Pyr_OxRdtase_I_AS"/>
</dbReference>
<keyword evidence="9" id="KW-1015">Disulfide bond</keyword>
<evidence type="ECO:0000256" key="9">
    <source>
        <dbReference type="ARBA" id="ARBA00023157"/>
    </source>
</evidence>
<evidence type="ECO:0000256" key="4">
    <source>
        <dbReference type="ARBA" id="ARBA00022490"/>
    </source>
</evidence>
<dbReference type="InterPro" id="IPR004099">
    <property type="entry name" value="Pyr_nucl-diS_OxRdtase_dimer"/>
</dbReference>
<organism evidence="13">
    <name type="scientific">hydrothermal vent metagenome</name>
    <dbReference type="NCBI Taxonomy" id="652676"/>
    <lineage>
        <taxon>unclassified sequences</taxon>
        <taxon>metagenomes</taxon>
        <taxon>ecological metagenomes</taxon>
    </lineage>
</organism>
<dbReference type="FunFam" id="3.30.390.30:FF:000001">
    <property type="entry name" value="Dihydrolipoyl dehydrogenase"/>
    <property type="match status" value="1"/>
</dbReference>
<reference evidence="13" key="1">
    <citation type="submission" date="2018-06" db="EMBL/GenBank/DDBJ databases">
        <authorList>
            <person name="Zhirakovskaya E."/>
        </authorList>
    </citation>
    <scope>NUCLEOTIDE SEQUENCE</scope>
</reference>
<dbReference type="EMBL" id="UOEZ01000065">
    <property type="protein sequence ID" value="VAW38125.1"/>
    <property type="molecule type" value="Genomic_DNA"/>
</dbReference>
<comment type="similarity">
    <text evidence="3">Belongs to the class-I pyridine nucleotide-disulfide oxidoreductase family.</text>
</comment>
<dbReference type="GO" id="GO:0006103">
    <property type="term" value="P:2-oxoglutarate metabolic process"/>
    <property type="evidence" value="ECO:0007669"/>
    <property type="project" value="TreeGrafter"/>
</dbReference>
<dbReference type="PIRSF" id="PIRSF000350">
    <property type="entry name" value="Mercury_reductase_MerA"/>
    <property type="match status" value="1"/>
</dbReference>
<protein>
    <submittedName>
        <fullName evidence="13">Dihydrolipoamide dehydrogenase</fullName>
        <ecNumber evidence="13">1.8.1.4</ecNumber>
    </submittedName>
</protein>
<keyword evidence="6" id="KW-0274">FAD</keyword>
<sequence length="469" mass="48463">MKEFDIVIIGGGPGGYVAAIRGAQAGAKVCVIEKQRVGGTCLNRGCIPTKALYYSAKALSAAKRAEVFGVTTGEVSFDIAKAVARKDDVVTRLTGGIAQLLKGNGVELISGTGVITGAGKVTATLADGTAEEITAKKIIIATGSEPALIPAFKIDGESVITSTEALNLTDIPKSLLVIGGGVMGCEFATLFSKFGSEVTIVELLPTILSTEDKQVVRVIAKGFKTSGVEVLTDVMVDSVDVLNDSDGGGVKTTFKDGTEIITEKVLVSIGRSFNTKDIGLDTVGVELENGHIKVNEKMETTVDGIYAIGDVVGGMLLAHVASVEGEVAVVNALGGDKKMDYSVIPAGIFTDPEIASVGLREKDAKEQGLEVKVGRFPYAASGKALAMGEGDGFVQIVADSATDKILGASIVGAHATDLLGEVALAVKAGHTAQDIIDTVHAHPTLPEVVLEAAEDVHARAVHKLTRRGR</sequence>